<sequence length="331" mass="38216">KSIIEPSGVDTAAIFLFFDKLLDCLNSSFHKVVEGKIYRTAVTKNSIHHELWSNSIKILNSMKFIGKYGRVVNVPTLKNWITTIREEKGIKSLLTRHLSQDPIENLFGAVQSLGCDNPTTTRANCEDFTEDSLITYKHFFSFSLPILSNRELHDTTTELMNATHVYIAGFVAKKLNRELYKNCEDCLKKICTNQVSKDHDLIVARDYQACNRLSLKYPTKPFYQMLHNIIVYIGQHLPSKCHLLGIGEMIAEGILNKYDLTDLHCENHDEAFEKKIVKSIVKLFIDHWCTEINRILLGKRSLQLGENDPIKQLASIWHTKHKKKKNYHWKI</sequence>
<accession>A0A6G0W3J2</accession>
<feature type="non-terminal residue" evidence="1">
    <location>
        <position position="1"/>
    </location>
</feature>
<reference evidence="1 2" key="1">
    <citation type="submission" date="2019-08" db="EMBL/GenBank/DDBJ databases">
        <title>Whole genome of Aphis craccivora.</title>
        <authorList>
            <person name="Voronova N.V."/>
            <person name="Shulinski R.S."/>
            <person name="Bandarenka Y.V."/>
            <person name="Zhorov D.G."/>
            <person name="Warner D."/>
        </authorList>
    </citation>
    <scope>NUCLEOTIDE SEQUENCE [LARGE SCALE GENOMIC DNA]</scope>
    <source>
        <strain evidence="1">180601</strain>
        <tissue evidence="1">Whole Body</tissue>
    </source>
</reference>
<dbReference type="EMBL" id="VUJU01009169">
    <property type="protein sequence ID" value="KAF0721507.1"/>
    <property type="molecule type" value="Genomic_DNA"/>
</dbReference>
<gene>
    <name evidence="1" type="ORF">FWK35_00028113</name>
</gene>
<dbReference type="OrthoDB" id="8192384at2759"/>
<protein>
    <submittedName>
        <fullName evidence="1">THAP-type domain-containing protein</fullName>
    </submittedName>
</protein>
<dbReference type="Proteomes" id="UP000478052">
    <property type="component" value="Unassembled WGS sequence"/>
</dbReference>
<organism evidence="1 2">
    <name type="scientific">Aphis craccivora</name>
    <name type="common">Cowpea aphid</name>
    <dbReference type="NCBI Taxonomy" id="307492"/>
    <lineage>
        <taxon>Eukaryota</taxon>
        <taxon>Metazoa</taxon>
        <taxon>Ecdysozoa</taxon>
        <taxon>Arthropoda</taxon>
        <taxon>Hexapoda</taxon>
        <taxon>Insecta</taxon>
        <taxon>Pterygota</taxon>
        <taxon>Neoptera</taxon>
        <taxon>Paraneoptera</taxon>
        <taxon>Hemiptera</taxon>
        <taxon>Sternorrhyncha</taxon>
        <taxon>Aphidomorpha</taxon>
        <taxon>Aphidoidea</taxon>
        <taxon>Aphididae</taxon>
        <taxon>Aphidini</taxon>
        <taxon>Aphis</taxon>
        <taxon>Aphis</taxon>
    </lineage>
</organism>
<name>A0A6G0W3J2_APHCR</name>
<feature type="non-terminal residue" evidence="1">
    <location>
        <position position="331"/>
    </location>
</feature>
<proteinExistence type="predicted"/>
<evidence type="ECO:0000313" key="2">
    <source>
        <dbReference type="Proteomes" id="UP000478052"/>
    </source>
</evidence>
<dbReference type="AlphaFoldDB" id="A0A6G0W3J2"/>
<comment type="caution">
    <text evidence="1">The sequence shown here is derived from an EMBL/GenBank/DDBJ whole genome shotgun (WGS) entry which is preliminary data.</text>
</comment>
<evidence type="ECO:0000313" key="1">
    <source>
        <dbReference type="EMBL" id="KAF0721507.1"/>
    </source>
</evidence>
<keyword evidence="2" id="KW-1185">Reference proteome</keyword>